<comment type="caution">
    <text evidence="4">The sequence shown here is derived from an EMBL/GenBank/DDBJ whole genome shotgun (WGS) entry which is preliminary data.</text>
</comment>
<keyword evidence="1 4" id="KW-0808">Transferase</keyword>
<evidence type="ECO:0000313" key="5">
    <source>
        <dbReference type="Proteomes" id="UP000533476"/>
    </source>
</evidence>
<dbReference type="RefSeq" id="WP_169099514.1">
    <property type="nucleotide sequence ID" value="NZ_JABBVZ010000032.1"/>
</dbReference>
<dbReference type="PANTHER" id="PTHR43877">
    <property type="entry name" value="AMINOALKYLPHOSPHONATE N-ACETYLTRANSFERASE-RELATED-RELATED"/>
    <property type="match status" value="1"/>
</dbReference>
<keyword evidence="5" id="KW-1185">Reference proteome</keyword>
<organism evidence="4 5">
    <name type="scientific">Sulfobacillus harzensis</name>
    <dbReference type="NCBI Taxonomy" id="2729629"/>
    <lineage>
        <taxon>Bacteria</taxon>
        <taxon>Bacillati</taxon>
        <taxon>Bacillota</taxon>
        <taxon>Clostridia</taxon>
        <taxon>Eubacteriales</taxon>
        <taxon>Clostridiales Family XVII. Incertae Sedis</taxon>
        <taxon>Sulfobacillus</taxon>
    </lineage>
</organism>
<accession>A0A7Y0L3W6</accession>
<dbReference type="InterPro" id="IPR050832">
    <property type="entry name" value="Bact_Acetyltransf"/>
</dbReference>
<dbReference type="Pfam" id="PF00583">
    <property type="entry name" value="Acetyltransf_1"/>
    <property type="match status" value="1"/>
</dbReference>
<feature type="domain" description="N-acetyltransferase" evidence="3">
    <location>
        <begin position="2"/>
        <end position="157"/>
    </location>
</feature>
<dbReference type="InterPro" id="IPR000182">
    <property type="entry name" value="GNAT_dom"/>
</dbReference>
<dbReference type="GO" id="GO:0016747">
    <property type="term" value="F:acyltransferase activity, transferring groups other than amino-acyl groups"/>
    <property type="evidence" value="ECO:0007669"/>
    <property type="project" value="InterPro"/>
</dbReference>
<dbReference type="SUPFAM" id="SSF55729">
    <property type="entry name" value="Acyl-CoA N-acyltransferases (Nat)"/>
    <property type="match status" value="1"/>
</dbReference>
<sequence length="157" mass="17364">MVQTKVLTPDDWRVWRSLRLAALTEAPAAFGSVLADWQGDGDVEERWRHRLTVVAFNVMADVAGTPAGMVSGAWDAPDVELISLWVAPFARGRGVGDRLVATVVEWARSQHAPRVILSVKDDNVPAIRLYRRHGFHEAGPSEDSKPGSPETLFVRRL</sequence>
<keyword evidence="2" id="KW-0012">Acyltransferase</keyword>
<dbReference type="PANTHER" id="PTHR43877:SF2">
    <property type="entry name" value="AMINOALKYLPHOSPHONATE N-ACETYLTRANSFERASE-RELATED"/>
    <property type="match status" value="1"/>
</dbReference>
<dbReference type="Gene3D" id="3.40.630.30">
    <property type="match status" value="1"/>
</dbReference>
<dbReference type="CDD" id="cd04301">
    <property type="entry name" value="NAT_SF"/>
    <property type="match status" value="1"/>
</dbReference>
<evidence type="ECO:0000256" key="2">
    <source>
        <dbReference type="ARBA" id="ARBA00023315"/>
    </source>
</evidence>
<dbReference type="Proteomes" id="UP000533476">
    <property type="component" value="Unassembled WGS sequence"/>
</dbReference>
<protein>
    <submittedName>
        <fullName evidence="4">GNAT family N-acetyltransferase</fullName>
    </submittedName>
</protein>
<dbReference type="AlphaFoldDB" id="A0A7Y0L3W6"/>
<evidence type="ECO:0000256" key="1">
    <source>
        <dbReference type="ARBA" id="ARBA00022679"/>
    </source>
</evidence>
<evidence type="ECO:0000313" key="4">
    <source>
        <dbReference type="EMBL" id="NMP22823.1"/>
    </source>
</evidence>
<gene>
    <name evidence="4" type="ORF">HIJ39_10725</name>
</gene>
<dbReference type="PROSITE" id="PS51186">
    <property type="entry name" value="GNAT"/>
    <property type="match status" value="1"/>
</dbReference>
<name>A0A7Y0L3W6_9FIRM</name>
<dbReference type="InterPro" id="IPR016181">
    <property type="entry name" value="Acyl_CoA_acyltransferase"/>
</dbReference>
<reference evidence="4 5" key="1">
    <citation type="submission" date="2020-04" db="EMBL/GenBank/DDBJ databases">
        <authorList>
            <person name="Zhang R."/>
            <person name="Schippers A."/>
        </authorList>
    </citation>
    <scope>NUCLEOTIDE SEQUENCE [LARGE SCALE GENOMIC DNA]</scope>
    <source>
        <strain evidence="4 5">DSM 109850</strain>
    </source>
</reference>
<proteinExistence type="predicted"/>
<evidence type="ECO:0000259" key="3">
    <source>
        <dbReference type="PROSITE" id="PS51186"/>
    </source>
</evidence>
<dbReference type="EMBL" id="JABBVZ010000032">
    <property type="protein sequence ID" value="NMP22823.1"/>
    <property type="molecule type" value="Genomic_DNA"/>
</dbReference>